<reference evidence="1" key="1">
    <citation type="submission" date="2019-11" db="EMBL/GenBank/DDBJ databases">
        <authorList>
            <person name="Qin S."/>
            <person name="Dong H."/>
        </authorList>
    </citation>
    <scope>NUCLEOTIDE SEQUENCE</scope>
    <source>
        <strain evidence="1">KP18-31</strain>
        <plasmid evidence="1">pKP18-31-IMP,KPC</plasmid>
    </source>
</reference>
<organism evidence="1">
    <name type="scientific">Klebsiella quasipneumoniae</name>
    <dbReference type="NCBI Taxonomy" id="1463165"/>
    <lineage>
        <taxon>Bacteria</taxon>
        <taxon>Pseudomonadati</taxon>
        <taxon>Pseudomonadota</taxon>
        <taxon>Gammaproteobacteria</taxon>
        <taxon>Enterobacterales</taxon>
        <taxon>Enterobacteriaceae</taxon>
        <taxon>Klebsiella/Raoultella group</taxon>
        <taxon>Klebsiella</taxon>
        <taxon>Klebsiella pneumoniae complex</taxon>
    </lineage>
</organism>
<geneLocation type="plasmid" evidence="1">
    <name>pKP18-31-IMP</name>
</geneLocation>
<dbReference type="AlphaFoldDB" id="A0A6M4NSP0"/>
<accession>A0A6M4NSP0</accession>
<protein>
    <submittedName>
        <fullName evidence="1">Uncharacterized protein</fullName>
    </submittedName>
</protein>
<dbReference type="EMBL" id="MN661402">
    <property type="protein sequence ID" value="QJS00178.1"/>
    <property type="molecule type" value="Genomic_DNA"/>
</dbReference>
<proteinExistence type="predicted"/>
<keyword evidence="1" id="KW-0614">Plasmid</keyword>
<sequence length="38" mass="4609">MLKKCNFVRTFSARECEINLLKTPPLFVYFLFCQCKLY</sequence>
<name>A0A6M4NSP0_9ENTR</name>
<evidence type="ECO:0000313" key="1">
    <source>
        <dbReference type="EMBL" id="QJS00178.1"/>
    </source>
</evidence>